<dbReference type="OrthoDB" id="1432662at2"/>
<dbReference type="Proteomes" id="UP000298545">
    <property type="component" value="Chromosome linear"/>
</dbReference>
<sequence>MTTMTMEELSKKLSKIDFCMLNTNSGSGQIGSRPMSNNGDVEYDGDSWFFSYGSTKKVTEIEKDKSVTLTFTAPPSILGKPGIFIAVRGEANLIRDKAQFETHWVKDLDRWFPNGVDTPGIVLIKVSARTIEYWDGEDNGTIETAGDAARMGAV</sequence>
<dbReference type="PANTHER" id="PTHR34818:SF1">
    <property type="entry name" value="PROTEIN BLI-3"/>
    <property type="match status" value="1"/>
</dbReference>
<proteinExistence type="predicted"/>
<evidence type="ECO:0000313" key="2">
    <source>
        <dbReference type="EMBL" id="QCI99961.1"/>
    </source>
</evidence>
<feature type="domain" description="General stress protein FMN-binding split barrel" evidence="1">
    <location>
        <begin position="6"/>
        <end position="140"/>
    </location>
</feature>
<evidence type="ECO:0000259" key="1">
    <source>
        <dbReference type="Pfam" id="PF16242"/>
    </source>
</evidence>
<dbReference type="Proteomes" id="UP000826513">
    <property type="component" value="Chromosome 2"/>
</dbReference>
<dbReference type="Gene3D" id="2.30.110.10">
    <property type="entry name" value="Electron Transport, Fmn-binding Protein, Chain A"/>
    <property type="match status" value="1"/>
</dbReference>
<dbReference type="RefSeq" id="WP_027673980.1">
    <property type="nucleotide sequence ID" value="NZ_CP039692.1"/>
</dbReference>
<evidence type="ECO:0000313" key="3">
    <source>
        <dbReference type="EMBL" id="QYA09598.1"/>
    </source>
</evidence>
<evidence type="ECO:0000313" key="5">
    <source>
        <dbReference type="Proteomes" id="UP000826513"/>
    </source>
</evidence>
<dbReference type="EMBL" id="CP072168">
    <property type="protein sequence ID" value="QYA09598.1"/>
    <property type="molecule type" value="Genomic_DNA"/>
</dbReference>
<dbReference type="InterPro" id="IPR038725">
    <property type="entry name" value="YdaG_split_barrel_FMN-bd"/>
</dbReference>
<dbReference type="PANTHER" id="PTHR34818">
    <property type="entry name" value="PROTEIN BLI-3"/>
    <property type="match status" value="1"/>
</dbReference>
<gene>
    <name evidence="2" type="ORF">CFBP5473_18585</name>
    <name evidence="3" type="ORF">J5285_19750</name>
</gene>
<dbReference type="InterPro" id="IPR012349">
    <property type="entry name" value="Split_barrel_FMN-bd"/>
</dbReference>
<name>A0A4D7DT05_9HYPH</name>
<dbReference type="InterPro" id="IPR052917">
    <property type="entry name" value="Stress-Dev_Protein"/>
</dbReference>
<protein>
    <submittedName>
        <fullName evidence="2 3">Pyridoxamine 5'-phosphate oxidase</fullName>
    </submittedName>
</protein>
<dbReference type="EMBL" id="CP039692">
    <property type="protein sequence ID" value="QCI99961.1"/>
    <property type="molecule type" value="Genomic_DNA"/>
</dbReference>
<evidence type="ECO:0000313" key="4">
    <source>
        <dbReference type="Proteomes" id="UP000298545"/>
    </source>
</evidence>
<dbReference type="STRING" id="1367849.GCA_000518585_01108"/>
<dbReference type="SUPFAM" id="SSF50475">
    <property type="entry name" value="FMN-binding split barrel"/>
    <property type="match status" value="1"/>
</dbReference>
<accession>A0A4D7DT05</accession>
<dbReference type="AlphaFoldDB" id="A0A4D7DT05"/>
<organism evidence="2 4">
    <name type="scientific">Agrobacterium larrymoorei</name>
    <dbReference type="NCBI Taxonomy" id="160699"/>
    <lineage>
        <taxon>Bacteria</taxon>
        <taxon>Pseudomonadati</taxon>
        <taxon>Pseudomonadota</taxon>
        <taxon>Alphaproteobacteria</taxon>
        <taxon>Hyphomicrobiales</taxon>
        <taxon>Rhizobiaceae</taxon>
        <taxon>Rhizobium/Agrobacterium group</taxon>
        <taxon>Agrobacterium</taxon>
    </lineage>
</organism>
<dbReference type="KEGG" id="alf:CFBP5473_18585"/>
<reference evidence="2 4" key="1">
    <citation type="submission" date="2019-04" db="EMBL/GenBank/DDBJ databases">
        <title>Complete genome sequence of Agrobacterium larrymoorei CFBP5473.</title>
        <authorList>
            <person name="Haryono M."/>
            <person name="Chou L."/>
            <person name="Lin Y.-C."/>
            <person name="Lai E.-M."/>
            <person name="Kuo C.-H."/>
        </authorList>
    </citation>
    <scope>NUCLEOTIDE SEQUENCE [LARGE SCALE GENOMIC DNA]</scope>
    <source>
        <strain evidence="2 4">CFBP5473</strain>
    </source>
</reference>
<dbReference type="Pfam" id="PF16242">
    <property type="entry name" value="Pyrid_ox_like"/>
    <property type="match status" value="1"/>
</dbReference>
<reference evidence="3 5" key="2">
    <citation type="submission" date="2021-03" db="EMBL/GenBank/DDBJ databases">
        <title>Rapid diversification of plasmids in a genus of pathogenic and nitrogen fixing bacteria.</title>
        <authorList>
            <person name="Weisberg A.J."/>
            <person name="Miller M."/>
            <person name="Ream W."/>
            <person name="Grunwald N.J."/>
            <person name="Chang J.H."/>
        </authorList>
    </citation>
    <scope>NUCLEOTIDE SEQUENCE [LARGE SCALE GENOMIC DNA]</scope>
    <source>
        <strain evidence="3 5">AF3.44</strain>
    </source>
</reference>
<keyword evidence="5" id="KW-1185">Reference proteome</keyword>